<sequence>MLQTCRRKLYLRVIPVFNYQNIQSFLSSSTETINYKKLKRKKEANKKFKNENALLFGPKIISGKYHSGTDQEKTHIEPQLKEVTQSTPSQSDSYARTLSPFEISSDLVGYLEKNFQINDLEKEMKKTKKYLDGILHYPLSGECDSSLSYLPQDLRNKWPSVTRILDKSRPPEEQFYLDRWKEKMIEKLGQDGFAQMQKDTLNRGSLLHDCIEAKLQNQIVSDEKITKIEPLWNSVRNILTKVEDVHFIEQFFHHQHLLYKGKVDCVATFQGDVYVIDWKTSEKPKRSLKYTWDAPTQIAAYIGSINSQKYIKGKVYGAVIVCYTNGDEADVHLMDENACKEYWVKWLKRLHVYWEKINGELK</sequence>
<keyword evidence="5" id="KW-1185">Reference proteome</keyword>
<dbReference type="GO" id="GO:0008297">
    <property type="term" value="F:single-stranded DNA exodeoxyribonuclease activity"/>
    <property type="evidence" value="ECO:0007669"/>
    <property type="project" value="UniProtKB-UniRule"/>
</dbReference>
<dbReference type="Pfam" id="PF12705">
    <property type="entry name" value="PDDEXK_1"/>
    <property type="match status" value="1"/>
</dbReference>
<dbReference type="EC" id="3.1.-.-" evidence="1"/>
<keyword evidence="1" id="KW-0269">Exonuclease</keyword>
<dbReference type="SUPFAM" id="SSF52980">
    <property type="entry name" value="Restriction endonuclease-like"/>
    <property type="match status" value="1"/>
</dbReference>
<comment type="similarity">
    <text evidence="1">Belongs to the MGME1 family.</text>
</comment>
<dbReference type="InterPro" id="IPR011604">
    <property type="entry name" value="PDDEXK-like_dom_sf"/>
</dbReference>
<feature type="active site" evidence="1">
    <location>
        <position position="264"/>
    </location>
</feature>
<dbReference type="HAMAP" id="MF_03030">
    <property type="entry name" value="MGME1"/>
    <property type="match status" value="1"/>
</dbReference>
<feature type="compositionally biased region" description="Polar residues" evidence="2">
    <location>
        <begin position="82"/>
        <end position="94"/>
    </location>
</feature>
<dbReference type="AlphaFoldDB" id="A0A7I8VW73"/>
<dbReference type="GO" id="GO:0006264">
    <property type="term" value="P:mitochondrial DNA replication"/>
    <property type="evidence" value="ECO:0007669"/>
    <property type="project" value="TreeGrafter"/>
</dbReference>
<feature type="domain" description="PD-(D/E)XK endonuclease-like" evidence="3">
    <location>
        <begin position="257"/>
        <end position="358"/>
    </location>
</feature>
<dbReference type="PANTHER" id="PTHR31340">
    <property type="entry name" value="MITOCHONDRIAL GENOME MAINTENANCE EXONUCLEASE 1"/>
    <property type="match status" value="1"/>
</dbReference>
<comment type="caution">
    <text evidence="4">The sequence shown here is derived from an EMBL/GenBank/DDBJ whole genome shotgun (WGS) entry which is preliminary data.</text>
</comment>
<keyword evidence="1" id="KW-0378">Hydrolase</keyword>
<dbReference type="InterPro" id="IPR011335">
    <property type="entry name" value="Restrct_endonuc-II-like"/>
</dbReference>
<evidence type="ECO:0000313" key="4">
    <source>
        <dbReference type="EMBL" id="CAD5119740.1"/>
    </source>
</evidence>
<dbReference type="Gene3D" id="3.90.320.10">
    <property type="match status" value="1"/>
</dbReference>
<evidence type="ECO:0000256" key="1">
    <source>
        <dbReference type="HAMAP-Rule" id="MF_03030"/>
    </source>
</evidence>
<dbReference type="Proteomes" id="UP000549394">
    <property type="component" value="Unassembled WGS sequence"/>
</dbReference>
<dbReference type="EMBL" id="CAJFCJ010000011">
    <property type="protein sequence ID" value="CAD5119740.1"/>
    <property type="molecule type" value="Genomic_DNA"/>
</dbReference>
<feature type="active site" evidence="1">
    <location>
        <position position="279"/>
    </location>
</feature>
<comment type="subcellular location">
    <subcellularLocation>
        <location evidence="1">Mitochondrion</location>
    </subcellularLocation>
</comment>
<protein>
    <recommendedName>
        <fullName evidence="1">Mitochondrial genome maintenance exonuclease 1</fullName>
        <ecNumber evidence="1">3.1.-.-</ecNumber>
    </recommendedName>
</protein>
<keyword evidence="1" id="KW-0540">Nuclease</keyword>
<dbReference type="GO" id="GO:0043504">
    <property type="term" value="P:mitochondrial DNA repair"/>
    <property type="evidence" value="ECO:0007669"/>
    <property type="project" value="UniProtKB-UniRule"/>
</dbReference>
<organism evidence="4 5">
    <name type="scientific">Dimorphilus gyrociliatus</name>
    <dbReference type="NCBI Taxonomy" id="2664684"/>
    <lineage>
        <taxon>Eukaryota</taxon>
        <taxon>Metazoa</taxon>
        <taxon>Spiralia</taxon>
        <taxon>Lophotrochozoa</taxon>
        <taxon>Annelida</taxon>
        <taxon>Polychaeta</taxon>
        <taxon>Polychaeta incertae sedis</taxon>
        <taxon>Dinophilidae</taxon>
        <taxon>Dimorphilus</taxon>
    </lineage>
</organism>
<dbReference type="OrthoDB" id="5777131at2759"/>
<evidence type="ECO:0000256" key="2">
    <source>
        <dbReference type="SAM" id="MobiDB-lite"/>
    </source>
</evidence>
<proteinExistence type="inferred from homology"/>
<comment type="function">
    <text evidence="1">Metal-dependent single-stranded DNA (ssDNA) exonuclease involved in mitochondrial genome maintenance.</text>
</comment>
<feature type="region of interest" description="Disordered" evidence="2">
    <location>
        <begin position="69"/>
        <end position="94"/>
    </location>
</feature>
<reference evidence="4 5" key="1">
    <citation type="submission" date="2020-08" db="EMBL/GenBank/DDBJ databases">
        <authorList>
            <person name="Hejnol A."/>
        </authorList>
    </citation>
    <scope>NUCLEOTIDE SEQUENCE [LARGE SCALE GENOMIC DNA]</scope>
</reference>
<name>A0A7I8VW73_9ANNE</name>
<keyword evidence="1" id="KW-0496">Mitochondrion</keyword>
<gene>
    <name evidence="4" type="ORF">DGYR_LOCUS7932</name>
</gene>
<dbReference type="PANTHER" id="PTHR31340:SF3">
    <property type="entry name" value="MITOCHONDRIAL GENOME MAINTENANCE EXONUCLEASE 1"/>
    <property type="match status" value="1"/>
</dbReference>
<dbReference type="InterPro" id="IPR038726">
    <property type="entry name" value="PDDEXK_AddAB-type"/>
</dbReference>
<feature type="active site" evidence="1">
    <location>
        <position position="277"/>
    </location>
</feature>
<dbReference type="GO" id="GO:0005739">
    <property type="term" value="C:mitochondrion"/>
    <property type="evidence" value="ECO:0007669"/>
    <property type="project" value="UniProtKB-SubCell"/>
</dbReference>
<feature type="compositionally biased region" description="Basic and acidic residues" evidence="2">
    <location>
        <begin position="69"/>
        <end position="80"/>
    </location>
</feature>
<evidence type="ECO:0000313" key="5">
    <source>
        <dbReference type="Proteomes" id="UP000549394"/>
    </source>
</evidence>
<accession>A0A7I8VW73</accession>
<evidence type="ECO:0000259" key="3">
    <source>
        <dbReference type="Pfam" id="PF12705"/>
    </source>
</evidence>